<dbReference type="GO" id="GO:0005886">
    <property type="term" value="C:plasma membrane"/>
    <property type="evidence" value="ECO:0007669"/>
    <property type="project" value="UniProtKB-SubCell"/>
</dbReference>
<dbReference type="EMBL" id="VKGC01000007">
    <property type="protein sequence ID" value="TSA84750.1"/>
    <property type="molecule type" value="Genomic_DNA"/>
</dbReference>
<evidence type="ECO:0000313" key="9">
    <source>
        <dbReference type="Proteomes" id="UP000319322"/>
    </source>
</evidence>
<reference evidence="8 9" key="2">
    <citation type="submission" date="2019-07" db="EMBL/GenBank/DDBJ databases">
        <title>Helicobacter labacensis sp. nov., Helicobacter mehlei sp. nov. and Helicobacter vulpis sp. nov., isolated from gastric mucosa of red fox (Vulpis vulpis).</title>
        <authorList>
            <person name="Kusar D."/>
            <person name="Gruntar I."/>
            <person name="Pate M."/>
            <person name="Zajc U."/>
            <person name="Ocepek M."/>
        </authorList>
    </citation>
    <scope>NUCLEOTIDE SEQUENCE [LARGE SCALE GENOMIC DNA]</scope>
    <source>
        <strain evidence="8 9">L8b</strain>
    </source>
</reference>
<feature type="transmembrane region" description="Helical" evidence="5">
    <location>
        <begin position="126"/>
        <end position="142"/>
    </location>
</feature>
<feature type="transmembrane region" description="Helical" evidence="5">
    <location>
        <begin position="180"/>
        <end position="200"/>
    </location>
</feature>
<evidence type="ECO:0000256" key="4">
    <source>
        <dbReference type="ARBA" id="ARBA00023136"/>
    </source>
</evidence>
<keyword evidence="3 5" id="KW-1133">Transmembrane helix</keyword>
<comment type="function">
    <text evidence="5">NDH-1 shuttles electrons from NADH, via FMN and iron-sulfur (Fe-S) centers, to quinones in the respiratory chain. The immediate electron acceptor for the enzyme in this species is believed to be ubiquinone. Couples the redox reaction to proton translocation (for every two electrons transferred, four hydrogen ions are translocated across the cytoplasmic membrane), and thus conserves the redox energy in a proton gradient.</text>
</comment>
<dbReference type="Proteomes" id="UP000319322">
    <property type="component" value="Unassembled WGS sequence"/>
</dbReference>
<evidence type="ECO:0000256" key="3">
    <source>
        <dbReference type="ARBA" id="ARBA00022989"/>
    </source>
</evidence>
<feature type="transmembrane region" description="Helical" evidence="5">
    <location>
        <begin position="389"/>
        <end position="412"/>
    </location>
</feature>
<evidence type="ECO:0000313" key="8">
    <source>
        <dbReference type="EMBL" id="TSA84750.1"/>
    </source>
</evidence>
<comment type="similarity">
    <text evidence="5">Belongs to the complex I subunit 2 family.</text>
</comment>
<feature type="transmembrane region" description="Helical" evidence="5">
    <location>
        <begin position="318"/>
        <end position="336"/>
    </location>
</feature>
<dbReference type="OrthoDB" id="9768329at2"/>
<keyword evidence="9" id="KW-1185">Reference proteome</keyword>
<name>A0A553UX27_9HELI</name>
<gene>
    <name evidence="5" type="primary">nuoN</name>
    <name evidence="8" type="ORF">FNE76_04065</name>
</gene>
<feature type="transmembrane region" description="Helical" evidence="5">
    <location>
        <begin position="50"/>
        <end position="69"/>
    </location>
</feature>
<feature type="transmembrane region" description="Helical" evidence="5">
    <location>
        <begin position="20"/>
        <end position="38"/>
    </location>
</feature>
<feature type="transmembrane region" description="Helical" evidence="5">
    <location>
        <begin position="468"/>
        <end position="492"/>
    </location>
</feature>
<keyword evidence="5" id="KW-0520">NAD</keyword>
<dbReference type="PANTHER" id="PTHR22773">
    <property type="entry name" value="NADH DEHYDROGENASE"/>
    <property type="match status" value="1"/>
</dbReference>
<keyword evidence="5" id="KW-1278">Translocase</keyword>
<evidence type="ECO:0000256" key="5">
    <source>
        <dbReference type="HAMAP-Rule" id="MF_00445"/>
    </source>
</evidence>
<evidence type="ECO:0000256" key="6">
    <source>
        <dbReference type="RuleBase" id="RU000320"/>
    </source>
</evidence>
<dbReference type="Pfam" id="PF00361">
    <property type="entry name" value="Proton_antipo_M"/>
    <property type="match status" value="1"/>
</dbReference>
<feature type="transmembrane region" description="Helical" evidence="5">
    <location>
        <begin position="257"/>
        <end position="278"/>
    </location>
</feature>
<feature type="transmembrane region" description="Helical" evidence="5">
    <location>
        <begin position="424"/>
        <end position="447"/>
    </location>
</feature>
<evidence type="ECO:0000259" key="7">
    <source>
        <dbReference type="Pfam" id="PF00361"/>
    </source>
</evidence>
<feature type="transmembrane region" description="Helical" evidence="5">
    <location>
        <begin position="93"/>
        <end position="114"/>
    </location>
</feature>
<evidence type="ECO:0000256" key="2">
    <source>
        <dbReference type="ARBA" id="ARBA00022692"/>
    </source>
</evidence>
<comment type="subcellular location">
    <subcellularLocation>
        <location evidence="5">Cell membrane</location>
        <topology evidence="5">Multi-pass membrane protein</topology>
    </subcellularLocation>
    <subcellularLocation>
        <location evidence="1">Endomembrane system</location>
        <topology evidence="1">Multi-pass membrane protein</topology>
    </subcellularLocation>
    <subcellularLocation>
        <location evidence="6">Membrane</location>
        <topology evidence="6">Multi-pass membrane protein</topology>
    </subcellularLocation>
</comment>
<keyword evidence="5" id="KW-0874">Quinone</keyword>
<dbReference type="GO" id="GO:0050136">
    <property type="term" value="F:NADH dehydrogenase (quinone) (non-electrogenic) activity"/>
    <property type="evidence" value="ECO:0007669"/>
    <property type="project" value="UniProtKB-UniRule"/>
</dbReference>
<accession>A0A553UX27</accession>
<feature type="transmembrane region" description="Helical" evidence="5">
    <location>
        <begin position="220"/>
        <end position="245"/>
    </location>
</feature>
<dbReference type="EC" id="7.1.1.-" evidence="5"/>
<dbReference type="GO" id="GO:0008137">
    <property type="term" value="F:NADH dehydrogenase (ubiquinone) activity"/>
    <property type="evidence" value="ECO:0007669"/>
    <property type="project" value="InterPro"/>
</dbReference>
<protein>
    <recommendedName>
        <fullName evidence="5">NADH-quinone oxidoreductase subunit N</fullName>
        <ecNumber evidence="5">7.1.1.-</ecNumber>
    </recommendedName>
    <alternativeName>
        <fullName evidence="5">NADH dehydrogenase I subunit N</fullName>
    </alternativeName>
    <alternativeName>
        <fullName evidence="5">NDH-1 subunit N</fullName>
    </alternativeName>
</protein>
<sequence>MMDSLLSFPDTQTMQEFNMLTFLPLLISAGGGICLLLLNAFKRSFSRDLNVSLVIVFLALNLLAVWVHWSGFNFRYFGAWEQWLVGHALDNDAITFIAQTLIVLASLLLIILVFSKERFAEFQTPEFYPLYLFMVAGFELMVSTQHLLLILIGLESASLAMCVLMALNNKKVGIEAGLKYFTMSMLASVFFVLGAALFYLKTGQFRLWHFGDYSSNPYSLLLTTLSLAFIIGALGFKVSLVPFHTWMPDIYEGNNPVFAAFISIVPKIAGLTVLMRIVHYALVAPLESSILTLATILIALTITIPNVLALLQKDAKRMMAYSSISHAGFALLGVITNGSIVFTYWIYFLFTNIGAFAFFWLLANKQDSLASNYAYPYERFNGLIKTHPAFALLGAIFIFSLAGIPPFSLFWGKLIVLQTLMSQGMFLPMVIVINSAISVAYYFKLLVAMFFKPAPQSPAPLSNASPAISALGILMAILSLCPLTGLGFYWGLGVTPSWVWPFRLLMP</sequence>
<keyword evidence="2 5" id="KW-0812">Transmembrane</keyword>
<evidence type="ECO:0000256" key="1">
    <source>
        <dbReference type="ARBA" id="ARBA00004127"/>
    </source>
</evidence>
<comment type="subunit">
    <text evidence="5">NDH-1 is composed of 14 different subunits. Subunits NuoA, H, J, K, L, M, N constitute the membrane sector of the complex.</text>
</comment>
<comment type="caution">
    <text evidence="8">The sequence shown here is derived from an EMBL/GenBank/DDBJ whole genome shotgun (WGS) entry which is preliminary data.</text>
</comment>
<dbReference type="GO" id="GO:0048038">
    <property type="term" value="F:quinone binding"/>
    <property type="evidence" value="ECO:0007669"/>
    <property type="project" value="UniProtKB-KW"/>
</dbReference>
<dbReference type="GO" id="GO:0042773">
    <property type="term" value="P:ATP synthesis coupled electron transport"/>
    <property type="evidence" value="ECO:0007669"/>
    <property type="project" value="InterPro"/>
</dbReference>
<reference evidence="9" key="1">
    <citation type="submission" date="2019-07" db="EMBL/GenBank/DDBJ databases">
        <title>Helicobacter labacensis sp. nov., Helicobacter mehlei sp. nov. and Helicobacter vulpis sp. nov., isolated from gastric mucosa of red fox (Vulpis vulpis).</title>
        <authorList>
            <person name="Papic B."/>
        </authorList>
    </citation>
    <scope>NUCLEOTIDE SEQUENCE [LARGE SCALE GENOMIC DNA]</scope>
    <source>
        <strain evidence="9">L8b</strain>
    </source>
</reference>
<dbReference type="HAMAP" id="MF_00445">
    <property type="entry name" value="NDH1_NuoN_1"/>
    <property type="match status" value="1"/>
</dbReference>
<organism evidence="8 9">
    <name type="scientific">Helicobacter mehlei</name>
    <dbReference type="NCBI Taxonomy" id="2316080"/>
    <lineage>
        <taxon>Bacteria</taxon>
        <taxon>Pseudomonadati</taxon>
        <taxon>Campylobacterota</taxon>
        <taxon>Epsilonproteobacteria</taxon>
        <taxon>Campylobacterales</taxon>
        <taxon>Helicobacteraceae</taxon>
        <taxon>Helicobacter</taxon>
    </lineage>
</organism>
<feature type="transmembrane region" description="Helical" evidence="5">
    <location>
        <begin position="290"/>
        <end position="311"/>
    </location>
</feature>
<keyword evidence="5" id="KW-0830">Ubiquinone</keyword>
<comment type="catalytic activity">
    <reaction evidence="5">
        <text>a quinone + NADH + 5 H(+)(in) = a quinol + NAD(+) + 4 H(+)(out)</text>
        <dbReference type="Rhea" id="RHEA:57888"/>
        <dbReference type="ChEBI" id="CHEBI:15378"/>
        <dbReference type="ChEBI" id="CHEBI:24646"/>
        <dbReference type="ChEBI" id="CHEBI:57540"/>
        <dbReference type="ChEBI" id="CHEBI:57945"/>
        <dbReference type="ChEBI" id="CHEBI:132124"/>
    </reaction>
</comment>
<keyword evidence="4 5" id="KW-0472">Membrane</keyword>
<dbReference type="NCBIfam" id="TIGR01770">
    <property type="entry name" value="NDH_I_N"/>
    <property type="match status" value="1"/>
</dbReference>
<keyword evidence="5" id="KW-1003">Cell membrane</keyword>
<dbReference type="RefSeq" id="WP_120947338.1">
    <property type="nucleotide sequence ID" value="NZ_QXQP01000009.1"/>
</dbReference>
<dbReference type="InterPro" id="IPR010096">
    <property type="entry name" value="NADH-Q_OxRdtase_suN/2"/>
</dbReference>
<feature type="transmembrane region" description="Helical" evidence="5">
    <location>
        <begin position="148"/>
        <end position="168"/>
    </location>
</feature>
<dbReference type="AlphaFoldDB" id="A0A553UX27"/>
<feature type="domain" description="NADH:quinone oxidoreductase/Mrp antiporter transmembrane" evidence="7">
    <location>
        <begin position="145"/>
        <end position="438"/>
    </location>
</feature>
<proteinExistence type="inferred from homology"/>
<feature type="transmembrane region" description="Helical" evidence="5">
    <location>
        <begin position="342"/>
        <end position="363"/>
    </location>
</feature>
<keyword evidence="5" id="KW-0813">Transport</keyword>
<dbReference type="InterPro" id="IPR001750">
    <property type="entry name" value="ND/Mrp_TM"/>
</dbReference>
<dbReference type="GO" id="GO:0012505">
    <property type="term" value="C:endomembrane system"/>
    <property type="evidence" value="ECO:0007669"/>
    <property type="project" value="UniProtKB-SubCell"/>
</dbReference>